<dbReference type="EMBL" id="GGEC01026266">
    <property type="protein sequence ID" value="MBX06750.1"/>
    <property type="molecule type" value="Transcribed_RNA"/>
</dbReference>
<reference evidence="1" key="1">
    <citation type="submission" date="2018-02" db="EMBL/GenBank/DDBJ databases">
        <title>Rhizophora mucronata_Transcriptome.</title>
        <authorList>
            <person name="Meera S.P."/>
            <person name="Sreeshan A."/>
            <person name="Augustine A."/>
        </authorList>
    </citation>
    <scope>NUCLEOTIDE SEQUENCE</scope>
    <source>
        <tissue evidence="1">Leaf</tissue>
    </source>
</reference>
<proteinExistence type="predicted"/>
<protein>
    <submittedName>
        <fullName evidence="1">Uncharacterized protein</fullName>
    </submittedName>
</protein>
<dbReference type="EMBL" id="GGEC01026263">
    <property type="protein sequence ID" value="MBX06747.1"/>
    <property type="molecule type" value="Transcribed_RNA"/>
</dbReference>
<organism evidence="1">
    <name type="scientific">Rhizophora mucronata</name>
    <name type="common">Asiatic mangrove</name>
    <dbReference type="NCBI Taxonomy" id="61149"/>
    <lineage>
        <taxon>Eukaryota</taxon>
        <taxon>Viridiplantae</taxon>
        <taxon>Streptophyta</taxon>
        <taxon>Embryophyta</taxon>
        <taxon>Tracheophyta</taxon>
        <taxon>Spermatophyta</taxon>
        <taxon>Magnoliopsida</taxon>
        <taxon>eudicotyledons</taxon>
        <taxon>Gunneridae</taxon>
        <taxon>Pentapetalae</taxon>
        <taxon>rosids</taxon>
        <taxon>fabids</taxon>
        <taxon>Malpighiales</taxon>
        <taxon>Rhizophoraceae</taxon>
        <taxon>Rhizophora</taxon>
    </lineage>
</organism>
<name>A0A2P2KM06_RHIMU</name>
<dbReference type="EMBL" id="GGEC01026264">
    <property type="protein sequence ID" value="MBX06748.1"/>
    <property type="molecule type" value="Transcribed_RNA"/>
</dbReference>
<sequence>MVTNCLEQVRSTELGNPTSCSNHSTVKHIQKLNCPFHHYLRMNGGEQPLQQLLLLSVSVMLWIPWISRRKCSNFFFFLYIRKQICQSKFSVA</sequence>
<accession>A0A2P2KM06</accession>
<dbReference type="AlphaFoldDB" id="A0A2P2KM06"/>
<evidence type="ECO:0000313" key="1">
    <source>
        <dbReference type="EMBL" id="MBX06748.1"/>
    </source>
</evidence>